<proteinExistence type="predicted"/>
<name>A0A8J2STK1_9STRA</name>
<feature type="non-terminal residue" evidence="1">
    <location>
        <position position="254"/>
    </location>
</feature>
<organism evidence="1 2">
    <name type="scientific">Pelagomonas calceolata</name>
    <dbReference type="NCBI Taxonomy" id="35677"/>
    <lineage>
        <taxon>Eukaryota</taxon>
        <taxon>Sar</taxon>
        <taxon>Stramenopiles</taxon>
        <taxon>Ochrophyta</taxon>
        <taxon>Pelagophyceae</taxon>
        <taxon>Pelagomonadales</taxon>
        <taxon>Pelagomonadaceae</taxon>
        <taxon>Pelagomonas</taxon>
    </lineage>
</organism>
<evidence type="ECO:0000313" key="1">
    <source>
        <dbReference type="EMBL" id="CAH0372824.1"/>
    </source>
</evidence>
<protein>
    <submittedName>
        <fullName evidence="1">Uncharacterized protein</fullName>
    </submittedName>
</protein>
<comment type="caution">
    <text evidence="1">The sequence shown here is derived from an EMBL/GenBank/DDBJ whole genome shotgun (WGS) entry which is preliminary data.</text>
</comment>
<feature type="non-terminal residue" evidence="1">
    <location>
        <position position="1"/>
    </location>
</feature>
<gene>
    <name evidence="1" type="ORF">PECAL_3P28720</name>
</gene>
<sequence length="254" mass="26490">SEAPHRHGARLVRLLRRRRKRRRYATGAGEEDEEDRAPLSRAAAVPMLDGARFCVGYDGALERSSGARAGRDVYRVDDVLGGAGGGRATRTPALRDAGGFALHDDEDDVYGGGDERFALTAFAGEDDGAGVRPGRLLAGTPALGAGGRLRDAATRRPGTLAGFSRAAAVPPPPPPAALARPPRAWRGVHAFQTPPLASPWLAARSERTGEVAADGVARRRTALEGKVPAGAFEGLARAMGSRFATASASDATRP</sequence>
<dbReference type="EMBL" id="CAKKNE010000003">
    <property type="protein sequence ID" value="CAH0372824.1"/>
    <property type="molecule type" value="Genomic_DNA"/>
</dbReference>
<dbReference type="Proteomes" id="UP000789595">
    <property type="component" value="Unassembled WGS sequence"/>
</dbReference>
<evidence type="ECO:0000313" key="2">
    <source>
        <dbReference type="Proteomes" id="UP000789595"/>
    </source>
</evidence>
<accession>A0A8J2STK1</accession>
<dbReference type="AlphaFoldDB" id="A0A8J2STK1"/>
<reference evidence="1" key="1">
    <citation type="submission" date="2021-11" db="EMBL/GenBank/DDBJ databases">
        <authorList>
            <consortium name="Genoscope - CEA"/>
            <person name="William W."/>
        </authorList>
    </citation>
    <scope>NUCLEOTIDE SEQUENCE</scope>
</reference>
<keyword evidence="2" id="KW-1185">Reference proteome</keyword>